<sequence>MRHPRGVRRPAACPAGGRRSVRADRPAGPGTATRPSRPRAGPAAALVPHPLRYVVMRKVASFRPCASVIGSSRSRYPLCRM</sequence>
<proteinExistence type="predicted"/>
<name>A0A2W2DA38_9ACTN</name>
<feature type="compositionally biased region" description="Low complexity" evidence="1">
    <location>
        <begin position="9"/>
        <end position="18"/>
    </location>
</feature>
<feature type="region of interest" description="Disordered" evidence="1">
    <location>
        <begin position="1"/>
        <end position="44"/>
    </location>
</feature>
<evidence type="ECO:0000313" key="3">
    <source>
        <dbReference type="Proteomes" id="UP000248749"/>
    </source>
</evidence>
<gene>
    <name evidence="2" type="ORF">C1I99_03485</name>
</gene>
<protein>
    <submittedName>
        <fullName evidence="2">Uncharacterized protein</fullName>
    </submittedName>
</protein>
<feature type="compositionally biased region" description="Low complexity" evidence="1">
    <location>
        <begin position="32"/>
        <end position="44"/>
    </location>
</feature>
<accession>A0A2W2DA38</accession>
<dbReference type="Proteomes" id="UP000248749">
    <property type="component" value="Unassembled WGS sequence"/>
</dbReference>
<evidence type="ECO:0000313" key="2">
    <source>
        <dbReference type="EMBL" id="PZG02185.1"/>
    </source>
</evidence>
<dbReference type="EMBL" id="POUB01000012">
    <property type="protein sequence ID" value="PZG02185.1"/>
    <property type="molecule type" value="Genomic_DNA"/>
</dbReference>
<organism evidence="2 3">
    <name type="scientific">Micromonospora deserti</name>
    <dbReference type="NCBI Taxonomy" id="2070366"/>
    <lineage>
        <taxon>Bacteria</taxon>
        <taxon>Bacillati</taxon>
        <taxon>Actinomycetota</taxon>
        <taxon>Actinomycetes</taxon>
        <taxon>Micromonosporales</taxon>
        <taxon>Micromonosporaceae</taxon>
        <taxon>Micromonospora</taxon>
    </lineage>
</organism>
<reference evidence="2 3" key="1">
    <citation type="submission" date="2018-01" db="EMBL/GenBank/DDBJ databases">
        <title>Draft genome sequence of Salinispora sp. 13K206.</title>
        <authorList>
            <person name="Sahin N."/>
            <person name="Saygin H."/>
            <person name="Ay H."/>
        </authorList>
    </citation>
    <scope>NUCLEOTIDE SEQUENCE [LARGE SCALE GENOMIC DNA]</scope>
    <source>
        <strain evidence="2 3">13K206</strain>
    </source>
</reference>
<dbReference type="AlphaFoldDB" id="A0A2W2DA38"/>
<comment type="caution">
    <text evidence="2">The sequence shown here is derived from an EMBL/GenBank/DDBJ whole genome shotgun (WGS) entry which is preliminary data.</text>
</comment>
<keyword evidence="3" id="KW-1185">Reference proteome</keyword>
<evidence type="ECO:0000256" key="1">
    <source>
        <dbReference type="SAM" id="MobiDB-lite"/>
    </source>
</evidence>